<keyword evidence="8" id="KW-0067">ATP-binding</keyword>
<keyword evidence="7" id="KW-0547">Nucleotide-binding</keyword>
<dbReference type="AlphaFoldDB" id="A7NH87"/>
<dbReference type="KEGG" id="rca:Rcas_0713"/>
<comment type="similarity">
    <text evidence="2">Belongs to the TsaE family.</text>
</comment>
<keyword evidence="6" id="KW-0479">Metal-binding</keyword>
<evidence type="ECO:0000313" key="11">
    <source>
        <dbReference type="EMBL" id="ABU56834.1"/>
    </source>
</evidence>
<dbReference type="GO" id="GO:0005737">
    <property type="term" value="C:cytoplasm"/>
    <property type="evidence" value="ECO:0007669"/>
    <property type="project" value="UniProtKB-SubCell"/>
</dbReference>
<dbReference type="SUPFAM" id="SSF52540">
    <property type="entry name" value="P-loop containing nucleoside triphosphate hydrolases"/>
    <property type="match status" value="1"/>
</dbReference>
<dbReference type="NCBIfam" id="TIGR00150">
    <property type="entry name" value="T6A_YjeE"/>
    <property type="match status" value="1"/>
</dbReference>
<dbReference type="InterPro" id="IPR003442">
    <property type="entry name" value="T6A_TsaE"/>
</dbReference>
<evidence type="ECO:0000256" key="4">
    <source>
        <dbReference type="ARBA" id="ARBA00022490"/>
    </source>
</evidence>
<evidence type="ECO:0000256" key="5">
    <source>
        <dbReference type="ARBA" id="ARBA00022694"/>
    </source>
</evidence>
<dbReference type="GO" id="GO:0046872">
    <property type="term" value="F:metal ion binding"/>
    <property type="evidence" value="ECO:0007669"/>
    <property type="project" value="UniProtKB-KW"/>
</dbReference>
<dbReference type="GO" id="GO:0002949">
    <property type="term" value="P:tRNA threonylcarbamoyladenosine modification"/>
    <property type="evidence" value="ECO:0007669"/>
    <property type="project" value="InterPro"/>
</dbReference>
<keyword evidence="4" id="KW-0963">Cytoplasm</keyword>
<dbReference type="PANTHER" id="PTHR33540">
    <property type="entry name" value="TRNA THREONYLCARBAMOYLADENOSINE BIOSYNTHESIS PROTEIN TSAE"/>
    <property type="match status" value="1"/>
</dbReference>
<keyword evidence="12" id="KW-1185">Reference proteome</keyword>
<dbReference type="STRING" id="383372.Rcas_0713"/>
<accession>A7NH87</accession>
<proteinExistence type="inferred from homology"/>
<comment type="subcellular location">
    <subcellularLocation>
        <location evidence="1">Cytoplasm</location>
    </subcellularLocation>
</comment>
<dbReference type="HOGENOM" id="CLU_087829_3_0_0"/>
<dbReference type="Proteomes" id="UP000000263">
    <property type="component" value="Chromosome"/>
</dbReference>
<evidence type="ECO:0000256" key="3">
    <source>
        <dbReference type="ARBA" id="ARBA00019010"/>
    </source>
</evidence>
<dbReference type="GO" id="GO:0005524">
    <property type="term" value="F:ATP binding"/>
    <property type="evidence" value="ECO:0007669"/>
    <property type="project" value="UniProtKB-KW"/>
</dbReference>
<evidence type="ECO:0000256" key="2">
    <source>
        <dbReference type="ARBA" id="ARBA00007599"/>
    </source>
</evidence>
<evidence type="ECO:0000256" key="8">
    <source>
        <dbReference type="ARBA" id="ARBA00022840"/>
    </source>
</evidence>
<dbReference type="PANTHER" id="PTHR33540:SF2">
    <property type="entry name" value="TRNA THREONYLCARBAMOYLADENOSINE BIOSYNTHESIS PROTEIN TSAE"/>
    <property type="match status" value="1"/>
</dbReference>
<evidence type="ECO:0000256" key="7">
    <source>
        <dbReference type="ARBA" id="ARBA00022741"/>
    </source>
</evidence>
<evidence type="ECO:0000256" key="1">
    <source>
        <dbReference type="ARBA" id="ARBA00004496"/>
    </source>
</evidence>
<name>A7NH87_ROSCS</name>
<evidence type="ECO:0000313" key="12">
    <source>
        <dbReference type="Proteomes" id="UP000000263"/>
    </source>
</evidence>
<sequence length="187" mass="20519">MAVVVRTTVPCATIMPMRVRSVVHSPHVLDFVSHSVAQTIRIGQRLGELLQHGDVVALRGDLGAGKTHLIKGIVQGLGSTDVVNSPSFVLINQYRAGAQRGGMPIYHADLYRIERPAELYGVGLEEALDGDGVCLIEWAERAEALLPDDRLDVHLSHLSETKRVVRFTPCGRRYEALVDTLKKTAFT</sequence>
<dbReference type="EMBL" id="CP000804">
    <property type="protein sequence ID" value="ABU56834.1"/>
    <property type="molecule type" value="Genomic_DNA"/>
</dbReference>
<keyword evidence="9" id="KW-0460">Magnesium</keyword>
<dbReference type="OrthoDB" id="9815896at2"/>
<keyword evidence="5" id="KW-0819">tRNA processing</keyword>
<gene>
    <name evidence="11" type="ordered locus">Rcas_0713</name>
</gene>
<dbReference type="InterPro" id="IPR027417">
    <property type="entry name" value="P-loop_NTPase"/>
</dbReference>
<evidence type="ECO:0000256" key="10">
    <source>
        <dbReference type="ARBA" id="ARBA00032441"/>
    </source>
</evidence>
<reference evidence="11 12" key="1">
    <citation type="submission" date="2007-08" db="EMBL/GenBank/DDBJ databases">
        <title>Complete sequence of Roseiflexus castenholzii DSM 13941.</title>
        <authorList>
            <consortium name="US DOE Joint Genome Institute"/>
            <person name="Copeland A."/>
            <person name="Lucas S."/>
            <person name="Lapidus A."/>
            <person name="Barry K."/>
            <person name="Glavina del Rio T."/>
            <person name="Dalin E."/>
            <person name="Tice H."/>
            <person name="Pitluck S."/>
            <person name="Thompson L.S."/>
            <person name="Brettin T."/>
            <person name="Bruce D."/>
            <person name="Detter J.C."/>
            <person name="Han C."/>
            <person name="Tapia R."/>
            <person name="Schmutz J."/>
            <person name="Larimer F."/>
            <person name="Land M."/>
            <person name="Hauser L."/>
            <person name="Kyrpides N."/>
            <person name="Mikhailova N."/>
            <person name="Bryant D.A."/>
            <person name="Hanada S."/>
            <person name="Tsukatani Y."/>
            <person name="Richardson P."/>
        </authorList>
    </citation>
    <scope>NUCLEOTIDE SEQUENCE [LARGE SCALE GENOMIC DNA]</scope>
    <source>
        <strain evidence="12">DSM 13941 / HLO8</strain>
    </source>
</reference>
<dbReference type="Gene3D" id="3.40.50.300">
    <property type="entry name" value="P-loop containing nucleotide triphosphate hydrolases"/>
    <property type="match status" value="1"/>
</dbReference>
<evidence type="ECO:0000256" key="6">
    <source>
        <dbReference type="ARBA" id="ARBA00022723"/>
    </source>
</evidence>
<protein>
    <recommendedName>
        <fullName evidence="3">tRNA threonylcarbamoyladenosine biosynthesis protein TsaE</fullName>
    </recommendedName>
    <alternativeName>
        <fullName evidence="10">t(6)A37 threonylcarbamoyladenosine biosynthesis protein TsaE</fullName>
    </alternativeName>
</protein>
<dbReference type="Pfam" id="PF02367">
    <property type="entry name" value="TsaE"/>
    <property type="match status" value="1"/>
</dbReference>
<organism evidence="11 12">
    <name type="scientific">Roseiflexus castenholzii (strain DSM 13941 / HLO8)</name>
    <dbReference type="NCBI Taxonomy" id="383372"/>
    <lineage>
        <taxon>Bacteria</taxon>
        <taxon>Bacillati</taxon>
        <taxon>Chloroflexota</taxon>
        <taxon>Chloroflexia</taxon>
        <taxon>Chloroflexales</taxon>
        <taxon>Roseiflexineae</taxon>
        <taxon>Roseiflexaceae</taxon>
        <taxon>Roseiflexus</taxon>
    </lineage>
</organism>
<evidence type="ECO:0000256" key="9">
    <source>
        <dbReference type="ARBA" id="ARBA00022842"/>
    </source>
</evidence>
<dbReference type="eggNOG" id="COG0802">
    <property type="taxonomic scope" value="Bacteria"/>
</dbReference>